<comment type="caution">
    <text evidence="3">The sequence shown here is derived from an EMBL/GenBank/DDBJ whole genome shotgun (WGS) entry which is preliminary data.</text>
</comment>
<dbReference type="Proteomes" id="UP000245765">
    <property type="component" value="Unassembled WGS sequence"/>
</dbReference>
<dbReference type="SMART" id="SM00754">
    <property type="entry name" value="CHRD"/>
    <property type="match status" value="1"/>
</dbReference>
<dbReference type="OrthoDB" id="571052at2"/>
<proteinExistence type="predicted"/>
<accession>A0A317FC31</accession>
<dbReference type="InterPro" id="IPR010895">
    <property type="entry name" value="CHRD"/>
</dbReference>
<protein>
    <submittedName>
        <fullName evidence="3">PEP-CTERM sorting domain-containing protein</fullName>
    </submittedName>
</protein>
<gene>
    <name evidence="3" type="ORF">DFH01_16105</name>
</gene>
<evidence type="ECO:0000256" key="1">
    <source>
        <dbReference type="SAM" id="SignalP"/>
    </source>
</evidence>
<dbReference type="Pfam" id="PF07452">
    <property type="entry name" value="CHRD"/>
    <property type="match status" value="1"/>
</dbReference>
<organism evidence="3 4">
    <name type="scientific">Falsiroseomonas bella</name>
    <dbReference type="NCBI Taxonomy" id="2184016"/>
    <lineage>
        <taxon>Bacteria</taxon>
        <taxon>Pseudomonadati</taxon>
        <taxon>Pseudomonadota</taxon>
        <taxon>Alphaproteobacteria</taxon>
        <taxon>Acetobacterales</taxon>
        <taxon>Roseomonadaceae</taxon>
        <taxon>Falsiroseomonas</taxon>
    </lineage>
</organism>
<keyword evidence="4" id="KW-1185">Reference proteome</keyword>
<dbReference type="AlphaFoldDB" id="A0A317FC31"/>
<evidence type="ECO:0000313" key="4">
    <source>
        <dbReference type="Proteomes" id="UP000245765"/>
    </source>
</evidence>
<evidence type="ECO:0000259" key="2">
    <source>
        <dbReference type="SMART" id="SM00754"/>
    </source>
</evidence>
<feature type="signal peptide" evidence="1">
    <location>
        <begin position="1"/>
        <end position="22"/>
    </location>
</feature>
<name>A0A317FC31_9PROT</name>
<reference evidence="4" key="1">
    <citation type="submission" date="2018-05" db="EMBL/GenBank/DDBJ databases">
        <authorList>
            <person name="Du Z."/>
            <person name="Wang X."/>
        </authorList>
    </citation>
    <scope>NUCLEOTIDE SEQUENCE [LARGE SCALE GENOMIC DNA]</scope>
    <source>
        <strain evidence="4">CQN31</strain>
    </source>
</reference>
<sequence length="194" mass="19313">MRKLLSASVLAACLAAANGAQAGALLFRTTLGPEVPGATGSGSAWVWLDPVANTLRIQAEFSGLTGNTTVAHIHCCTTIPGTGTVGVAVTPGTLTGFPTGVTSGSYDRTFATDDTATYTSGFLTGAGAGTTDGAEAALIAGMRAGKAYFNIHSTAFPPGEIRGFLAAVPEPAALGLFGLGLAALSALRRRTAAP</sequence>
<dbReference type="NCBIfam" id="TIGR02595">
    <property type="entry name" value="PEP_CTERM"/>
    <property type="match status" value="1"/>
</dbReference>
<dbReference type="EMBL" id="QGNA01000003">
    <property type="protein sequence ID" value="PWS36660.1"/>
    <property type="molecule type" value="Genomic_DNA"/>
</dbReference>
<evidence type="ECO:0000313" key="3">
    <source>
        <dbReference type="EMBL" id="PWS36660.1"/>
    </source>
</evidence>
<feature type="chain" id="PRO_5016325480" evidence="1">
    <location>
        <begin position="23"/>
        <end position="194"/>
    </location>
</feature>
<dbReference type="RefSeq" id="WP_109871453.1">
    <property type="nucleotide sequence ID" value="NZ_QGNA01000003.1"/>
</dbReference>
<dbReference type="InterPro" id="IPR013424">
    <property type="entry name" value="Ice-binding_C"/>
</dbReference>
<feature type="domain" description="CHRD" evidence="2">
    <location>
        <begin position="25"/>
        <end position="167"/>
    </location>
</feature>
<keyword evidence="1" id="KW-0732">Signal</keyword>
<dbReference type="Pfam" id="PF07589">
    <property type="entry name" value="PEP-CTERM"/>
    <property type="match status" value="1"/>
</dbReference>